<accession>A0ABW4B470</accession>
<evidence type="ECO:0000256" key="1">
    <source>
        <dbReference type="ARBA" id="ARBA00023002"/>
    </source>
</evidence>
<dbReference type="Gene3D" id="3.40.50.720">
    <property type="entry name" value="NAD(P)-binding Rossmann-like Domain"/>
    <property type="match status" value="2"/>
</dbReference>
<keyword evidence="1" id="KW-0560">Oxidoreductase</keyword>
<reference evidence="5" key="1">
    <citation type="journal article" date="2019" name="Int. J. Syst. Evol. Microbiol.">
        <title>The Global Catalogue of Microorganisms (GCM) 10K type strain sequencing project: providing services to taxonomists for standard genome sequencing and annotation.</title>
        <authorList>
            <consortium name="The Broad Institute Genomics Platform"/>
            <consortium name="The Broad Institute Genome Sequencing Center for Infectious Disease"/>
            <person name="Wu L."/>
            <person name="Ma J."/>
        </authorList>
    </citation>
    <scope>NUCLEOTIDE SEQUENCE [LARGE SCALE GENOMIC DNA]</scope>
    <source>
        <strain evidence="5">JCM 30774</strain>
    </source>
</reference>
<protein>
    <submittedName>
        <fullName evidence="4">2-hydroxyacid dehydrogenase</fullName>
    </submittedName>
</protein>
<sequence>MKAPIPFIHRLDEADERLWLEQLSRQMPDESILPLNKLSDAECKMADIAVVANPDPEDLKRLPNLVWVHSVWAGVERMVNELDNPAFRIVRLVDPELSNTMAEAVLTWSLFLHRDIPDYSLQQQKALWQPLPYVPARERTVGLLGLGELGKASAERLKSNGFNVIGWSRSQKTIAGVECFSGEEGFESVLNKSDILVCLLPLTQHTENLLSFESMDLIKPGAKLINFARGKIIDDEALLYALNTGRLQRAVLDVFAIEPLPRSHPYWTHPKVSVLPHISAATSIYSASQIVAQNVRNYRMLNILPNTVDLQLGY</sequence>
<dbReference type="CDD" id="cd12164">
    <property type="entry name" value="GDH_like_2"/>
    <property type="match status" value="1"/>
</dbReference>
<dbReference type="SUPFAM" id="SSF51735">
    <property type="entry name" value="NAD(P)-binding Rossmann-fold domains"/>
    <property type="match status" value="1"/>
</dbReference>
<feature type="domain" description="D-isomer specific 2-hydroxyacid dehydrogenase NAD-binding" evidence="3">
    <location>
        <begin position="110"/>
        <end position="279"/>
    </location>
</feature>
<keyword evidence="5" id="KW-1185">Reference proteome</keyword>
<proteinExistence type="predicted"/>
<evidence type="ECO:0000256" key="2">
    <source>
        <dbReference type="ARBA" id="ARBA00023027"/>
    </source>
</evidence>
<dbReference type="InterPro" id="IPR036291">
    <property type="entry name" value="NAD(P)-bd_dom_sf"/>
</dbReference>
<keyword evidence="2" id="KW-0520">NAD</keyword>
<dbReference type="PANTHER" id="PTHR43333">
    <property type="entry name" value="2-HACID_DH_C DOMAIN-CONTAINING PROTEIN"/>
    <property type="match status" value="1"/>
</dbReference>
<dbReference type="RefSeq" id="WP_377369007.1">
    <property type="nucleotide sequence ID" value="NZ_JBHTMN010000017.1"/>
</dbReference>
<organism evidence="4 5">
    <name type="scientific">Rhodanobacter aciditrophus</name>
    <dbReference type="NCBI Taxonomy" id="1623218"/>
    <lineage>
        <taxon>Bacteria</taxon>
        <taxon>Pseudomonadati</taxon>
        <taxon>Pseudomonadota</taxon>
        <taxon>Gammaproteobacteria</taxon>
        <taxon>Lysobacterales</taxon>
        <taxon>Rhodanobacteraceae</taxon>
        <taxon>Rhodanobacter</taxon>
    </lineage>
</organism>
<dbReference type="EMBL" id="JBHTMN010000017">
    <property type="protein sequence ID" value="MFD1384614.1"/>
    <property type="molecule type" value="Genomic_DNA"/>
</dbReference>
<gene>
    <name evidence="4" type="ORF">ACFQ45_14680</name>
</gene>
<evidence type="ECO:0000313" key="4">
    <source>
        <dbReference type="EMBL" id="MFD1384614.1"/>
    </source>
</evidence>
<dbReference type="PANTHER" id="PTHR43333:SF1">
    <property type="entry name" value="D-ISOMER SPECIFIC 2-HYDROXYACID DEHYDROGENASE NAD-BINDING DOMAIN-CONTAINING PROTEIN"/>
    <property type="match status" value="1"/>
</dbReference>
<name>A0ABW4B470_9GAMM</name>
<comment type="caution">
    <text evidence="4">The sequence shown here is derived from an EMBL/GenBank/DDBJ whole genome shotgun (WGS) entry which is preliminary data.</text>
</comment>
<dbReference type="Proteomes" id="UP001597059">
    <property type="component" value="Unassembled WGS sequence"/>
</dbReference>
<dbReference type="InterPro" id="IPR006140">
    <property type="entry name" value="D-isomer_DH_NAD-bd"/>
</dbReference>
<dbReference type="Pfam" id="PF02826">
    <property type="entry name" value="2-Hacid_dh_C"/>
    <property type="match status" value="1"/>
</dbReference>
<evidence type="ECO:0000259" key="3">
    <source>
        <dbReference type="Pfam" id="PF02826"/>
    </source>
</evidence>
<evidence type="ECO:0000313" key="5">
    <source>
        <dbReference type="Proteomes" id="UP001597059"/>
    </source>
</evidence>